<dbReference type="RefSeq" id="WP_132599133.1">
    <property type="nucleotide sequence ID" value="NZ_SMKO01000104.1"/>
</dbReference>
<reference evidence="2 3" key="1">
    <citation type="submission" date="2019-03" db="EMBL/GenBank/DDBJ databases">
        <title>Draft genome sequences of novel Actinobacteria.</title>
        <authorList>
            <person name="Sahin N."/>
            <person name="Ay H."/>
            <person name="Saygin H."/>
        </authorList>
    </citation>
    <scope>NUCLEOTIDE SEQUENCE [LARGE SCALE GENOMIC DNA]</scope>
    <source>
        <strain evidence="2 3">KC310</strain>
    </source>
</reference>
<proteinExistence type="predicted"/>
<feature type="region of interest" description="Disordered" evidence="1">
    <location>
        <begin position="70"/>
        <end position="90"/>
    </location>
</feature>
<dbReference type="Proteomes" id="UP000295258">
    <property type="component" value="Unassembled WGS sequence"/>
</dbReference>
<gene>
    <name evidence="2" type="ORF">E1292_30495</name>
</gene>
<evidence type="ECO:0000313" key="2">
    <source>
        <dbReference type="EMBL" id="TDC99885.1"/>
    </source>
</evidence>
<keyword evidence="3" id="KW-1185">Reference proteome</keyword>
<sequence>MPFAFCHDSLRRVFLRSRGIVPRIARRGVESRRPLLIARSPPLPSRALRGLSLIAGAVGAATSGLVPRLLGNDRPDDEGEEHMALSQLAA</sequence>
<name>A0A4V2Y9H2_9ACTN</name>
<accession>A0A4V2Y9H2</accession>
<evidence type="ECO:0000256" key="1">
    <source>
        <dbReference type="SAM" id="MobiDB-lite"/>
    </source>
</evidence>
<comment type="caution">
    <text evidence="2">The sequence shown here is derived from an EMBL/GenBank/DDBJ whole genome shotgun (WGS) entry which is preliminary data.</text>
</comment>
<protein>
    <submittedName>
        <fullName evidence="2">Uncharacterized protein</fullName>
    </submittedName>
</protein>
<dbReference type="EMBL" id="SMKO01000104">
    <property type="protein sequence ID" value="TDC99885.1"/>
    <property type="molecule type" value="Genomic_DNA"/>
</dbReference>
<organism evidence="2 3">
    <name type="scientific">Nonomuraea deserti</name>
    <dbReference type="NCBI Taxonomy" id="1848322"/>
    <lineage>
        <taxon>Bacteria</taxon>
        <taxon>Bacillati</taxon>
        <taxon>Actinomycetota</taxon>
        <taxon>Actinomycetes</taxon>
        <taxon>Streptosporangiales</taxon>
        <taxon>Streptosporangiaceae</taxon>
        <taxon>Nonomuraea</taxon>
    </lineage>
</organism>
<dbReference type="AlphaFoldDB" id="A0A4V2Y9H2"/>
<evidence type="ECO:0000313" key="3">
    <source>
        <dbReference type="Proteomes" id="UP000295258"/>
    </source>
</evidence>